<evidence type="ECO:0008006" key="3">
    <source>
        <dbReference type="Google" id="ProtNLM"/>
    </source>
</evidence>
<proteinExistence type="predicted"/>
<evidence type="ECO:0000313" key="2">
    <source>
        <dbReference type="Proteomes" id="UP000249061"/>
    </source>
</evidence>
<dbReference type="AlphaFoldDB" id="A0A2W5TW63"/>
<gene>
    <name evidence="1" type="ORF">DI536_02025</name>
</gene>
<evidence type="ECO:0000313" key="1">
    <source>
        <dbReference type="EMBL" id="PZR18682.1"/>
    </source>
</evidence>
<accession>A0A2W5TW63</accession>
<dbReference type="Proteomes" id="UP000249061">
    <property type="component" value="Unassembled WGS sequence"/>
</dbReference>
<comment type="caution">
    <text evidence="1">The sequence shown here is derived from an EMBL/GenBank/DDBJ whole genome shotgun (WGS) entry which is preliminary data.</text>
</comment>
<protein>
    <recommendedName>
        <fullName evidence="3">Lipoprotein</fullName>
    </recommendedName>
</protein>
<reference evidence="1 2" key="1">
    <citation type="submission" date="2017-08" db="EMBL/GenBank/DDBJ databases">
        <title>Infants hospitalized years apart are colonized by the same room-sourced microbial strains.</title>
        <authorList>
            <person name="Brooks B."/>
            <person name="Olm M.R."/>
            <person name="Firek B.A."/>
            <person name="Baker R."/>
            <person name="Thomas B.C."/>
            <person name="Morowitz M.J."/>
            <person name="Banfield J.F."/>
        </authorList>
    </citation>
    <scope>NUCLEOTIDE SEQUENCE [LARGE SCALE GENOMIC DNA]</scope>
    <source>
        <strain evidence="1">S2_003_000_R2_14</strain>
    </source>
</reference>
<name>A0A2W5TW63_9BACT</name>
<dbReference type="EMBL" id="QFQP01000001">
    <property type="protein sequence ID" value="PZR18682.1"/>
    <property type="molecule type" value="Genomic_DNA"/>
</dbReference>
<sequence length="78" mass="7910">MKQILLGVVLSLGFVGCGSPEGGGTGGGGGSQTCTQAHTCRNGSCTCDDGPNKDNSCCSPSDSSCTTNKCDTYCRYCR</sequence>
<dbReference type="PROSITE" id="PS51257">
    <property type="entry name" value="PROKAR_LIPOPROTEIN"/>
    <property type="match status" value="1"/>
</dbReference>
<organism evidence="1 2">
    <name type="scientific">Archangium gephyra</name>
    <dbReference type="NCBI Taxonomy" id="48"/>
    <lineage>
        <taxon>Bacteria</taxon>
        <taxon>Pseudomonadati</taxon>
        <taxon>Myxococcota</taxon>
        <taxon>Myxococcia</taxon>
        <taxon>Myxococcales</taxon>
        <taxon>Cystobacterineae</taxon>
        <taxon>Archangiaceae</taxon>
        <taxon>Archangium</taxon>
    </lineage>
</organism>